<dbReference type="PANTHER" id="PTHR47326">
    <property type="entry name" value="TRANSPOSABLE ELEMENT TC3 TRANSPOSASE-LIKE PROTEIN"/>
    <property type="match status" value="1"/>
</dbReference>
<reference evidence="2 3" key="1">
    <citation type="journal article" date="2023" name="Insect Mol. Biol.">
        <title>Genome sequencing provides insights into the evolution of gene families encoding plant cell wall-degrading enzymes in longhorned beetles.</title>
        <authorList>
            <person name="Shin N.R."/>
            <person name="Okamura Y."/>
            <person name="Kirsch R."/>
            <person name="Pauchet Y."/>
        </authorList>
    </citation>
    <scope>NUCLEOTIDE SEQUENCE [LARGE SCALE GENOMIC DNA]</scope>
    <source>
        <strain evidence="2">EAD_L_NR</strain>
    </source>
</reference>
<sequence>MHKYTNEEKLDILEYYLKCNRNAESAQEMYLNNFPERFQPEKKMFRRLVINLLNDASFDKKREKSYNLNHAERSQQVLNALADNPSGSVRQFSHETGIPKTIVHRVIVANKFHPYKPKTVHTLNENDYPRRRAFCNWYINKCNEDNNFHYKVVWTDETRVTNCGIFNKHNRHYWAVENPHLKDQRRSQNRFGTNVWCGIVDNRIIGPFFYNENLNGVSYLNLLQNDVLPAIRRIVPQAEQENLWFQQDGMSCS</sequence>
<evidence type="ECO:0000313" key="2">
    <source>
        <dbReference type="EMBL" id="KAJ8914286.1"/>
    </source>
</evidence>
<comment type="caution">
    <text evidence="2">The sequence shown here is derived from an EMBL/GenBank/DDBJ whole genome shotgun (WGS) entry which is preliminary data.</text>
</comment>
<gene>
    <name evidence="2" type="ORF">NQ315_011020</name>
</gene>
<organism evidence="2 3">
    <name type="scientific">Exocentrus adspersus</name>
    <dbReference type="NCBI Taxonomy" id="1586481"/>
    <lineage>
        <taxon>Eukaryota</taxon>
        <taxon>Metazoa</taxon>
        <taxon>Ecdysozoa</taxon>
        <taxon>Arthropoda</taxon>
        <taxon>Hexapoda</taxon>
        <taxon>Insecta</taxon>
        <taxon>Pterygota</taxon>
        <taxon>Neoptera</taxon>
        <taxon>Endopterygota</taxon>
        <taxon>Coleoptera</taxon>
        <taxon>Polyphaga</taxon>
        <taxon>Cucujiformia</taxon>
        <taxon>Chrysomeloidea</taxon>
        <taxon>Cerambycidae</taxon>
        <taxon>Lamiinae</taxon>
        <taxon>Acanthocinini</taxon>
        <taxon>Exocentrus</taxon>
    </lineage>
</organism>
<dbReference type="AlphaFoldDB" id="A0AAV8VK61"/>
<dbReference type="InterPro" id="IPR036397">
    <property type="entry name" value="RNaseH_sf"/>
</dbReference>
<name>A0AAV8VK61_9CUCU</name>
<keyword evidence="3" id="KW-1185">Reference proteome</keyword>
<dbReference type="Gene3D" id="3.30.420.10">
    <property type="entry name" value="Ribonuclease H-like superfamily/Ribonuclease H"/>
    <property type="match status" value="1"/>
</dbReference>
<evidence type="ECO:0000313" key="3">
    <source>
        <dbReference type="Proteomes" id="UP001159042"/>
    </source>
</evidence>
<feature type="domain" description="DUF4817" evidence="1">
    <location>
        <begin position="5"/>
        <end position="50"/>
    </location>
</feature>
<evidence type="ECO:0000259" key="1">
    <source>
        <dbReference type="Pfam" id="PF16087"/>
    </source>
</evidence>
<protein>
    <recommendedName>
        <fullName evidence="1">DUF4817 domain-containing protein</fullName>
    </recommendedName>
</protein>
<accession>A0AAV8VK61</accession>
<dbReference type="PANTHER" id="PTHR47326:SF1">
    <property type="entry name" value="HTH PSQ-TYPE DOMAIN-CONTAINING PROTEIN"/>
    <property type="match status" value="1"/>
</dbReference>
<dbReference type="EMBL" id="JANEYG010000075">
    <property type="protein sequence ID" value="KAJ8914286.1"/>
    <property type="molecule type" value="Genomic_DNA"/>
</dbReference>
<dbReference type="Pfam" id="PF16087">
    <property type="entry name" value="DUF4817"/>
    <property type="match status" value="1"/>
</dbReference>
<dbReference type="GO" id="GO:0003676">
    <property type="term" value="F:nucleic acid binding"/>
    <property type="evidence" value="ECO:0007669"/>
    <property type="project" value="InterPro"/>
</dbReference>
<dbReference type="InterPro" id="IPR032135">
    <property type="entry name" value="DUF4817"/>
</dbReference>
<proteinExistence type="predicted"/>
<dbReference type="Proteomes" id="UP001159042">
    <property type="component" value="Unassembled WGS sequence"/>
</dbReference>